<dbReference type="EMBL" id="FMZP01000001">
    <property type="protein sequence ID" value="SDC06166.1"/>
    <property type="molecule type" value="Genomic_DNA"/>
</dbReference>
<evidence type="ECO:0000256" key="1">
    <source>
        <dbReference type="SAM" id="Phobius"/>
    </source>
</evidence>
<name>A0A1G6IKA4_9EURY</name>
<protein>
    <recommendedName>
        <fullName evidence="4">PGF-CTERM protein</fullName>
    </recommendedName>
</protein>
<proteinExistence type="predicted"/>
<keyword evidence="1" id="KW-0812">Transmembrane</keyword>
<dbReference type="AlphaFoldDB" id="A0A1G6IKA4"/>
<keyword evidence="1" id="KW-1133">Transmembrane helix</keyword>
<dbReference type="RefSeq" id="WP_149782214.1">
    <property type="nucleotide sequence ID" value="NZ_FMZP01000001.1"/>
</dbReference>
<evidence type="ECO:0000313" key="3">
    <source>
        <dbReference type="Proteomes" id="UP000324021"/>
    </source>
</evidence>
<evidence type="ECO:0000313" key="2">
    <source>
        <dbReference type="EMBL" id="SDC06166.1"/>
    </source>
</evidence>
<sequence length="247" mass="24964">MTDHFSTARRLGFVLVVVTIATVGLAAIGSAQTAEYSTNETVSLTNDTEPITVSVDWNESASAETANVTFENETAANNTGDVTNDLASSTLNGTILNLSTVYPEGTYTATLNQSEAGTVSVDPSAFDASGTIDLSTQTSGNLTTDDTINSLSFSADTLLSDSLTADAGNTTEAEYNQSDADLDPGNKYRVTVTGPSSAIDSASIDDSSGLFGGVLAGSSDLGGGGVLVGLGVIGAAVIGAAVFTMRD</sequence>
<gene>
    <name evidence="2" type="ORF">SAMN05192552_1001271</name>
</gene>
<accession>A0A1G6IKA4</accession>
<keyword evidence="1" id="KW-0472">Membrane</keyword>
<organism evidence="2 3">
    <name type="scientific">Natrinema hispanicum</name>
    <dbReference type="NCBI Taxonomy" id="392421"/>
    <lineage>
        <taxon>Archaea</taxon>
        <taxon>Methanobacteriati</taxon>
        <taxon>Methanobacteriota</taxon>
        <taxon>Stenosarchaea group</taxon>
        <taxon>Halobacteria</taxon>
        <taxon>Halobacteriales</taxon>
        <taxon>Natrialbaceae</taxon>
        <taxon>Natrinema</taxon>
    </lineage>
</organism>
<dbReference type="Proteomes" id="UP000324021">
    <property type="component" value="Unassembled WGS sequence"/>
</dbReference>
<reference evidence="2 3" key="1">
    <citation type="submission" date="2016-10" db="EMBL/GenBank/DDBJ databases">
        <authorList>
            <person name="Varghese N."/>
            <person name="Submissions S."/>
        </authorList>
    </citation>
    <scope>NUCLEOTIDE SEQUENCE [LARGE SCALE GENOMIC DNA]</scope>
    <source>
        <strain evidence="2 3">CDM_1</strain>
    </source>
</reference>
<feature type="transmembrane region" description="Helical" evidence="1">
    <location>
        <begin position="221"/>
        <end position="243"/>
    </location>
</feature>
<evidence type="ECO:0008006" key="4">
    <source>
        <dbReference type="Google" id="ProtNLM"/>
    </source>
</evidence>